<reference evidence="3" key="1">
    <citation type="journal article" date="2019" name="Int. J. Syst. Evol. Microbiol.">
        <title>The Global Catalogue of Microorganisms (GCM) 10K type strain sequencing project: providing services to taxonomists for standard genome sequencing and annotation.</title>
        <authorList>
            <consortium name="The Broad Institute Genomics Platform"/>
            <consortium name="The Broad Institute Genome Sequencing Center for Infectious Disease"/>
            <person name="Wu L."/>
            <person name="Ma J."/>
        </authorList>
    </citation>
    <scope>NUCLEOTIDE SEQUENCE [LARGE SCALE GENOMIC DNA]</scope>
    <source>
        <strain evidence="3">JCM 15313</strain>
    </source>
</reference>
<evidence type="ECO:0000313" key="2">
    <source>
        <dbReference type="EMBL" id="GAA2007982.1"/>
    </source>
</evidence>
<feature type="domain" description="DUF397" evidence="1">
    <location>
        <begin position="22"/>
        <end position="74"/>
    </location>
</feature>
<dbReference type="Pfam" id="PF04149">
    <property type="entry name" value="DUF397"/>
    <property type="match status" value="1"/>
</dbReference>
<protein>
    <recommendedName>
        <fullName evidence="1">DUF397 domain-containing protein</fullName>
    </recommendedName>
</protein>
<dbReference type="Proteomes" id="UP001501585">
    <property type="component" value="Unassembled WGS sequence"/>
</dbReference>
<evidence type="ECO:0000259" key="1">
    <source>
        <dbReference type="Pfam" id="PF04149"/>
    </source>
</evidence>
<name>A0ABP5EZF4_9ACTN</name>
<organism evidence="2 3">
    <name type="scientific">Nocardiopsis rhodophaea</name>
    <dbReference type="NCBI Taxonomy" id="280238"/>
    <lineage>
        <taxon>Bacteria</taxon>
        <taxon>Bacillati</taxon>
        <taxon>Actinomycetota</taxon>
        <taxon>Actinomycetes</taxon>
        <taxon>Streptosporangiales</taxon>
        <taxon>Nocardiopsidaceae</taxon>
        <taxon>Nocardiopsis</taxon>
    </lineage>
</organism>
<proteinExistence type="predicted"/>
<evidence type="ECO:0000313" key="3">
    <source>
        <dbReference type="Proteomes" id="UP001501585"/>
    </source>
</evidence>
<dbReference type="EMBL" id="BAAAPC010000018">
    <property type="protein sequence ID" value="GAA2007982.1"/>
    <property type="molecule type" value="Genomic_DNA"/>
</dbReference>
<gene>
    <name evidence="2" type="ORF">GCM10009799_39460</name>
</gene>
<sequence length="78" mass="8811">MTEMRFWKSSYSGQDQDCVEVAHFRKSTHSGQHQACVEIADLPTGAALRDSKHPHHGHLPFPAPEWAAFLTAARTRRL</sequence>
<comment type="caution">
    <text evidence="2">The sequence shown here is derived from an EMBL/GenBank/DDBJ whole genome shotgun (WGS) entry which is preliminary data.</text>
</comment>
<dbReference type="InterPro" id="IPR007278">
    <property type="entry name" value="DUF397"/>
</dbReference>
<keyword evidence="3" id="KW-1185">Reference proteome</keyword>
<accession>A0ABP5EZF4</accession>